<name>M5EEZ9_9FIRM</name>
<proteinExistence type="predicted"/>
<dbReference type="OrthoDB" id="2375124at2"/>
<dbReference type="RefSeq" id="WP_005488990.1">
    <property type="nucleotide sequence ID" value="NZ_CAUI01000019.1"/>
</dbReference>
<dbReference type="EMBL" id="CAUI01000019">
    <property type="protein sequence ID" value="CCU79676.1"/>
    <property type="molecule type" value="Genomic_DNA"/>
</dbReference>
<dbReference type="STRING" id="1293054.HSACCH_01510"/>
<dbReference type="Proteomes" id="UP000012063">
    <property type="component" value="Unassembled WGS sequence"/>
</dbReference>
<keyword evidence="3" id="KW-1185">Reference proteome</keyword>
<dbReference type="InterPro" id="IPR018745">
    <property type="entry name" value="MpsC"/>
</dbReference>
<accession>M5EEZ9</accession>
<feature type="domain" description="Na+-translocating membrane potential-generating system MpsC" evidence="1">
    <location>
        <begin position="18"/>
        <end position="122"/>
    </location>
</feature>
<dbReference type="Pfam" id="PF10057">
    <property type="entry name" value="MpsC"/>
    <property type="match status" value="1"/>
</dbReference>
<reference evidence="3" key="1">
    <citation type="journal article" date="2013" name="Genome Announc.">
        <title>Genome Sequence of Halanaerobium saccharolyticum subsp. saccharolyticum Strain DSM 6643T, a Halophilic Hydrogen-Producing Bacterium.</title>
        <authorList>
            <person name="Kivisto A."/>
            <person name="Larjo A."/>
            <person name="Ciranna A."/>
            <person name="Santala V."/>
            <person name="Roos C."/>
            <person name="Karp M."/>
        </authorList>
    </citation>
    <scope>NUCLEOTIDE SEQUENCE [LARGE SCALE GENOMIC DNA]</scope>
    <source>
        <strain evidence="3">DSM 6643</strain>
    </source>
</reference>
<evidence type="ECO:0000313" key="3">
    <source>
        <dbReference type="Proteomes" id="UP000012063"/>
    </source>
</evidence>
<evidence type="ECO:0000259" key="1">
    <source>
        <dbReference type="Pfam" id="PF10057"/>
    </source>
</evidence>
<gene>
    <name evidence="2" type="ORF">HSACCH_01510</name>
</gene>
<comment type="caution">
    <text evidence="2">The sequence shown here is derived from an EMBL/GenBank/DDBJ whole genome shotgun (WGS) entry which is preliminary data.</text>
</comment>
<sequence length="126" mass="14703">MKSNSVRNTDKEEMSPREKEIAVIFRKVEKKYWGKKSNHLKIYLVDDLIIIRSCGNLSPAEEEFAKTEEGRILLKQLKIKEMNGIKNVLKFMLENKLNTQVLSLTIDTNPELNETIIISRLKEQLK</sequence>
<dbReference type="InParanoid" id="M5EEZ9"/>
<organism evidence="2 3">
    <name type="scientific">Halanaerobium saccharolyticum subsp. saccharolyticum DSM 6643</name>
    <dbReference type="NCBI Taxonomy" id="1293054"/>
    <lineage>
        <taxon>Bacteria</taxon>
        <taxon>Bacillati</taxon>
        <taxon>Bacillota</taxon>
        <taxon>Clostridia</taxon>
        <taxon>Halanaerobiales</taxon>
        <taxon>Halanaerobiaceae</taxon>
        <taxon>Halanaerobium</taxon>
    </lineage>
</organism>
<evidence type="ECO:0000313" key="2">
    <source>
        <dbReference type="EMBL" id="CCU79676.1"/>
    </source>
</evidence>
<dbReference type="AlphaFoldDB" id="M5EEZ9"/>
<protein>
    <recommendedName>
        <fullName evidence="1">Na+-translocating membrane potential-generating system MpsC domain-containing protein</fullName>
    </recommendedName>
</protein>